<gene>
    <name evidence="1" type="ORF">SAMN06265784_1145</name>
</gene>
<accession>A0A1X7M1T9</accession>
<keyword evidence="2" id="KW-1185">Reference proteome</keyword>
<protein>
    <recommendedName>
        <fullName evidence="3">Fis family transcriptional regulator</fullName>
    </recommendedName>
</protein>
<sequence>MGRPVSRRGKTGGKGAVRWPRMFLLPMPGERVRHLSLGGHLALEATLREEGNRHLLNELTRILYFTFYLESEAGGIQEPALYLCAEAALDRAVLRATETGIWRVERDEADAIEPILRKYDEQIESVSTRRYLEAEMRITKLIGRDHTVSPLKKQLEAAGGETG</sequence>
<organism evidence="1 2">
    <name type="scientific">Paraburkholderia susongensis</name>
    <dbReference type="NCBI Taxonomy" id="1515439"/>
    <lineage>
        <taxon>Bacteria</taxon>
        <taxon>Pseudomonadati</taxon>
        <taxon>Pseudomonadota</taxon>
        <taxon>Betaproteobacteria</taxon>
        <taxon>Burkholderiales</taxon>
        <taxon>Burkholderiaceae</taxon>
        <taxon>Paraburkholderia</taxon>
    </lineage>
</organism>
<name>A0A1X7M1T9_9BURK</name>
<dbReference type="EMBL" id="FXAT01000014">
    <property type="protein sequence ID" value="SMG59724.1"/>
    <property type="molecule type" value="Genomic_DNA"/>
</dbReference>
<dbReference type="STRING" id="1515439.SAMN06265784_1145"/>
<evidence type="ECO:0008006" key="3">
    <source>
        <dbReference type="Google" id="ProtNLM"/>
    </source>
</evidence>
<evidence type="ECO:0000313" key="2">
    <source>
        <dbReference type="Proteomes" id="UP000193228"/>
    </source>
</evidence>
<dbReference type="Proteomes" id="UP000193228">
    <property type="component" value="Unassembled WGS sequence"/>
</dbReference>
<reference evidence="2" key="1">
    <citation type="submission" date="2017-04" db="EMBL/GenBank/DDBJ databases">
        <authorList>
            <person name="Varghese N."/>
            <person name="Submissions S."/>
        </authorList>
    </citation>
    <scope>NUCLEOTIDE SEQUENCE [LARGE SCALE GENOMIC DNA]</scope>
    <source>
        <strain evidence="2">LMG 29540</strain>
    </source>
</reference>
<evidence type="ECO:0000313" key="1">
    <source>
        <dbReference type="EMBL" id="SMG59724.1"/>
    </source>
</evidence>
<proteinExistence type="predicted"/>
<dbReference type="AlphaFoldDB" id="A0A1X7M1T9"/>